<comment type="caution">
    <text evidence="8">The sequence shown here is derived from an EMBL/GenBank/DDBJ whole genome shotgun (WGS) entry which is preliminary data.</text>
</comment>
<organism evidence="8 9">
    <name type="scientific">Roseibium limicola</name>
    <dbReference type="NCBI Taxonomy" id="2816037"/>
    <lineage>
        <taxon>Bacteria</taxon>
        <taxon>Pseudomonadati</taxon>
        <taxon>Pseudomonadota</taxon>
        <taxon>Alphaproteobacteria</taxon>
        <taxon>Hyphomicrobiales</taxon>
        <taxon>Stappiaceae</taxon>
        <taxon>Roseibium</taxon>
    </lineage>
</organism>
<dbReference type="AlphaFoldDB" id="A0A939J9R7"/>
<dbReference type="PANTHER" id="PTHR30126:SF40">
    <property type="entry name" value="HTH-TYPE TRANSCRIPTIONAL REGULATOR GLTR"/>
    <property type="match status" value="1"/>
</dbReference>
<keyword evidence="4" id="KW-0804">Transcription</keyword>
<keyword evidence="9" id="KW-1185">Reference proteome</keyword>
<evidence type="ECO:0000256" key="6">
    <source>
        <dbReference type="SAM" id="SignalP"/>
    </source>
</evidence>
<gene>
    <name evidence="8" type="ORF">J0X15_15685</name>
</gene>
<evidence type="ECO:0000256" key="3">
    <source>
        <dbReference type="ARBA" id="ARBA00023125"/>
    </source>
</evidence>
<evidence type="ECO:0000256" key="4">
    <source>
        <dbReference type="ARBA" id="ARBA00023163"/>
    </source>
</evidence>
<comment type="similarity">
    <text evidence="1">Belongs to the LysR transcriptional regulatory family.</text>
</comment>
<feature type="domain" description="HTH lysR-type" evidence="7">
    <location>
        <begin position="108"/>
        <end position="158"/>
    </location>
</feature>
<accession>A0A939J9R7</accession>
<dbReference type="Pfam" id="PF03466">
    <property type="entry name" value="LysR_substrate"/>
    <property type="match status" value="1"/>
</dbReference>
<dbReference type="PROSITE" id="PS50931">
    <property type="entry name" value="HTH_LYSR"/>
    <property type="match status" value="2"/>
</dbReference>
<sequence length="417" mass="45295">MLKLRKLKATLAVADAHSFAGAANLMNMSQPAITRAVQSLEDELEIRLFYRKSRYSGLTEAGDILTRRIRRAQRNLKLAESELQSLGAAPPGFRPSLAQHAADHEFAALLAIAARGSISAAARAVGPSQPALNKSLKMLENRTACLLFHRTSHGMRLTPAGEILLRRSKLALSEIRQAVEEIAFLKGQGRGRIRVGALPLTRVRMVPRAVETLVTHYPEAEIAIVDGTYEVLLHALNNGDIDILAGTIRKPALIDGLVSEELFQDDVAIVASATHPLATNPDCTLADCLNYDWILPFKGVPLRNKFEQTLASVGLPAPTRIIEADSIVAVRSLLLSGPRLAILSRHQVHFEVSWGALAILPVRLKDAMRPVGITTRGDFEPTPLAQVFLTALREASLRYAAPDAPGRLPQEPTGFSA</sequence>
<feature type="domain" description="HTH lysR-type" evidence="7">
    <location>
        <begin position="2"/>
        <end position="59"/>
    </location>
</feature>
<dbReference type="SUPFAM" id="SSF53850">
    <property type="entry name" value="Periplasmic binding protein-like II"/>
    <property type="match status" value="1"/>
</dbReference>
<dbReference type="EMBL" id="JAFLNF010000007">
    <property type="protein sequence ID" value="MBO0346671.1"/>
    <property type="molecule type" value="Genomic_DNA"/>
</dbReference>
<dbReference type="SUPFAM" id="SSF46785">
    <property type="entry name" value="Winged helix' DNA-binding domain"/>
    <property type="match status" value="2"/>
</dbReference>
<reference evidence="8" key="1">
    <citation type="submission" date="2021-03" db="EMBL/GenBank/DDBJ databases">
        <title>Roseibium sp. CAU 1637 isolated from Incheon.</title>
        <authorList>
            <person name="Kim W."/>
        </authorList>
    </citation>
    <scope>NUCLEOTIDE SEQUENCE</scope>
    <source>
        <strain evidence="8">CAU 1637</strain>
    </source>
</reference>
<evidence type="ECO:0000313" key="8">
    <source>
        <dbReference type="EMBL" id="MBO0346671.1"/>
    </source>
</evidence>
<feature type="chain" id="PRO_5037933566" evidence="6">
    <location>
        <begin position="23"/>
        <end position="417"/>
    </location>
</feature>
<evidence type="ECO:0000256" key="5">
    <source>
        <dbReference type="SAM" id="Coils"/>
    </source>
</evidence>
<dbReference type="PRINTS" id="PR00039">
    <property type="entry name" value="HTHLYSR"/>
</dbReference>
<evidence type="ECO:0000256" key="2">
    <source>
        <dbReference type="ARBA" id="ARBA00023015"/>
    </source>
</evidence>
<keyword evidence="6" id="KW-0732">Signal</keyword>
<dbReference type="Gene3D" id="3.40.190.10">
    <property type="entry name" value="Periplasmic binding protein-like II"/>
    <property type="match status" value="2"/>
</dbReference>
<dbReference type="InterPro" id="IPR036388">
    <property type="entry name" value="WH-like_DNA-bd_sf"/>
</dbReference>
<name>A0A939J9R7_9HYPH</name>
<keyword evidence="5" id="KW-0175">Coiled coil</keyword>
<keyword evidence="2" id="KW-0805">Transcription regulation</keyword>
<dbReference type="RefSeq" id="WP_206942703.1">
    <property type="nucleotide sequence ID" value="NZ_JAFLNF010000007.1"/>
</dbReference>
<evidence type="ECO:0000313" key="9">
    <source>
        <dbReference type="Proteomes" id="UP000664779"/>
    </source>
</evidence>
<feature type="signal peptide" evidence="6">
    <location>
        <begin position="1"/>
        <end position="22"/>
    </location>
</feature>
<evidence type="ECO:0000259" key="7">
    <source>
        <dbReference type="PROSITE" id="PS50931"/>
    </source>
</evidence>
<dbReference type="InterPro" id="IPR036390">
    <property type="entry name" value="WH_DNA-bd_sf"/>
</dbReference>
<dbReference type="Proteomes" id="UP000664779">
    <property type="component" value="Unassembled WGS sequence"/>
</dbReference>
<dbReference type="GO" id="GO:0000976">
    <property type="term" value="F:transcription cis-regulatory region binding"/>
    <property type="evidence" value="ECO:0007669"/>
    <property type="project" value="TreeGrafter"/>
</dbReference>
<protein>
    <submittedName>
        <fullName evidence="8">LysR family transcriptional regulator</fullName>
    </submittedName>
</protein>
<proteinExistence type="inferred from homology"/>
<dbReference type="InterPro" id="IPR005119">
    <property type="entry name" value="LysR_subst-bd"/>
</dbReference>
<dbReference type="InterPro" id="IPR000847">
    <property type="entry name" value="LysR_HTH_N"/>
</dbReference>
<dbReference type="PANTHER" id="PTHR30126">
    <property type="entry name" value="HTH-TYPE TRANSCRIPTIONAL REGULATOR"/>
    <property type="match status" value="1"/>
</dbReference>
<dbReference type="Gene3D" id="1.10.10.10">
    <property type="entry name" value="Winged helix-like DNA-binding domain superfamily/Winged helix DNA-binding domain"/>
    <property type="match status" value="2"/>
</dbReference>
<dbReference type="GO" id="GO:0003700">
    <property type="term" value="F:DNA-binding transcription factor activity"/>
    <property type="evidence" value="ECO:0007669"/>
    <property type="project" value="InterPro"/>
</dbReference>
<feature type="coiled-coil region" evidence="5">
    <location>
        <begin position="62"/>
        <end position="89"/>
    </location>
</feature>
<evidence type="ECO:0000256" key="1">
    <source>
        <dbReference type="ARBA" id="ARBA00009437"/>
    </source>
</evidence>
<keyword evidence="3" id="KW-0238">DNA-binding</keyword>
<dbReference type="Pfam" id="PF00126">
    <property type="entry name" value="HTH_1"/>
    <property type="match status" value="2"/>
</dbReference>